<comment type="caution">
    <text evidence="3">The sequence shown here is derived from an EMBL/GenBank/DDBJ whole genome shotgun (WGS) entry which is preliminary data.</text>
</comment>
<feature type="transmembrane region" description="Helical" evidence="2">
    <location>
        <begin position="1177"/>
        <end position="1207"/>
    </location>
</feature>
<feature type="compositionally biased region" description="Basic and acidic residues" evidence="1">
    <location>
        <begin position="660"/>
        <end position="677"/>
    </location>
</feature>
<feature type="region of interest" description="Disordered" evidence="1">
    <location>
        <begin position="830"/>
        <end position="1011"/>
    </location>
</feature>
<evidence type="ECO:0000256" key="2">
    <source>
        <dbReference type="SAM" id="Phobius"/>
    </source>
</evidence>
<accession>A0A9P4Q8N9</accession>
<feature type="compositionally biased region" description="Polar residues" evidence="1">
    <location>
        <begin position="641"/>
        <end position="654"/>
    </location>
</feature>
<feature type="compositionally biased region" description="Basic and acidic residues" evidence="1">
    <location>
        <begin position="842"/>
        <end position="853"/>
    </location>
</feature>
<evidence type="ECO:0000313" key="3">
    <source>
        <dbReference type="EMBL" id="KAF2721839.1"/>
    </source>
</evidence>
<feature type="compositionally biased region" description="Basic and acidic residues" evidence="1">
    <location>
        <begin position="920"/>
        <end position="930"/>
    </location>
</feature>
<dbReference type="AlphaFoldDB" id="A0A9P4Q8N9"/>
<evidence type="ECO:0000256" key="1">
    <source>
        <dbReference type="SAM" id="MobiDB-lite"/>
    </source>
</evidence>
<name>A0A9P4Q8N9_9PEZI</name>
<keyword evidence="2" id="KW-0812">Transmembrane</keyword>
<protein>
    <submittedName>
        <fullName evidence="3">Uncharacterized protein</fullName>
    </submittedName>
</protein>
<feature type="compositionally biased region" description="Basic and acidic residues" evidence="1">
    <location>
        <begin position="370"/>
        <end position="379"/>
    </location>
</feature>
<feature type="compositionally biased region" description="Basic and acidic residues" evidence="1">
    <location>
        <begin position="971"/>
        <end position="986"/>
    </location>
</feature>
<feature type="region of interest" description="Disordered" evidence="1">
    <location>
        <begin position="607"/>
        <end position="679"/>
    </location>
</feature>
<feature type="compositionally biased region" description="Basic residues" evidence="1">
    <location>
        <begin position="48"/>
        <end position="59"/>
    </location>
</feature>
<dbReference type="Proteomes" id="UP000799441">
    <property type="component" value="Unassembled WGS sequence"/>
</dbReference>
<feature type="compositionally biased region" description="Basic residues" evidence="1">
    <location>
        <begin position="74"/>
        <end position="86"/>
    </location>
</feature>
<keyword evidence="2" id="KW-1133">Transmembrane helix</keyword>
<dbReference type="EMBL" id="MU003787">
    <property type="protein sequence ID" value="KAF2721839.1"/>
    <property type="molecule type" value="Genomic_DNA"/>
</dbReference>
<feature type="compositionally biased region" description="Low complexity" evidence="1">
    <location>
        <begin position="909"/>
        <end position="919"/>
    </location>
</feature>
<keyword evidence="4" id="KW-1185">Reference proteome</keyword>
<sequence>MSTNGDAEPSRNQSQVSTPALDVPFSTIADRHGEASSSRHNSKAASKSPRRSTSHHRTSHSNGASAGAVDPQKDKHKNQKDKHRHHEKVDGNEDTPHSKKLRHGFLLGSLRSSGGRNKDSSPPSEKSTGKKRQHDVEATPEQRRSTAYSRQSNDASSLGSSPLSREVRSDGSWGGQTQAEQPPAASPAMNPAQLVQMALSLSESRKRHVSNSLRIPVPNNGLERRVVSATPALGTVRGRTAGRQHAAVTGDDGRVSTSSRRNVSPPLPHDASDPYVEDFEVGEGTTAYNFSPATLSRAEKARRYFELASEHRRMLKCLPPLEPEIPPVGHHRSRSLRASITGRPDSVQDAAGHTNGASSGRQYNPLQALRNRDVRQRERKPLTLPIDNWQDTDAVKAYVDSVEEEFESAFSTGPADRGVLPLFAGDGAGKAATQETDAGRARGNTTNSVLTKPENQWFIEPAELLADTYWTERNGNKHFIENRRSQRIFPKQYQTRQSVDRARLSHDMLRHSNDFSQFTDDASDLPNSENEASAADSSKKHRRHKLRLSIHGIDHVRKKRLTRMRAASDSSISSVDSHQLRNLQHGGDFTNTGPLEKHMAQMIEQDERGHVSSPDLVSPDHWDSRNTQFPVMRSRADSVNKRATTSHQHPQINGSLAPHDNMEQLGHRRSKSADGRLHGSLNAPLSIDYESSVEPNSPMVQSHVPSFVMDAPAKKDNKRISKLKKHFRSDSKERNHVDHMDFAEAPGASQQKDNESDHTNGTQTPPRFSFDALRPLPVQRQKTSDSLTNSLRPTTTRESSSTVGRMFKNARLSGLVRTESRFRYKDKFGDVGSATDLGNVSDVERIPSGEGKEFRRRSGSTASDGMSPRQSFEDENRPKLFNQNMPKFVSAVRGRGKDAAKSSTGSGGSSQQHSRTHSQLRSEEKADRPRIVLPDDVNRSQTSLATSHRGGRPYGSSTARSSRVSLGETSAMERMRGKGGRLDSHRNWSISHPNTRLHDGKSHNGQPSRISHRDIVRCRALILASGIKAREIKRIADCPRAENDTSRSDLQLAFSVTGTSTPPGPIARKDEALTAGKLISSSLGMTLQHLDTSLRTFHSTTCPALVSEMQELKHIASDQLTNACHDASDEADAFTAQLATEFTMDVKNVEDSVEAMVRRRNRNFRVLRRIGFKGLEWTVLALMWAIWFVVVVFNAGRSIVMTVVGLFKWLLWF</sequence>
<evidence type="ECO:0000313" key="4">
    <source>
        <dbReference type="Proteomes" id="UP000799441"/>
    </source>
</evidence>
<feature type="compositionally biased region" description="Low complexity" evidence="1">
    <location>
        <begin position="527"/>
        <end position="536"/>
    </location>
</feature>
<dbReference type="PANTHER" id="PTHR38426">
    <property type="entry name" value="MAINTENANCE OF TELOMERE CAPPING PROTEIN 4"/>
    <property type="match status" value="1"/>
</dbReference>
<feature type="compositionally biased region" description="Low complexity" evidence="1">
    <location>
        <begin position="104"/>
        <end position="115"/>
    </location>
</feature>
<proteinExistence type="predicted"/>
<feature type="region of interest" description="Disordered" evidence="1">
    <location>
        <begin position="515"/>
        <end position="544"/>
    </location>
</feature>
<feature type="compositionally biased region" description="Basic and acidic residues" evidence="1">
    <location>
        <begin position="728"/>
        <end position="742"/>
    </location>
</feature>
<dbReference type="PANTHER" id="PTHR38426:SF1">
    <property type="entry name" value="MAINTENANCE OF TELOMERE CAPPING PROTEIN 4"/>
    <property type="match status" value="1"/>
</dbReference>
<feature type="region of interest" description="Disordered" evidence="1">
    <location>
        <begin position="239"/>
        <end position="276"/>
    </location>
</feature>
<feature type="region of interest" description="Disordered" evidence="1">
    <location>
        <begin position="344"/>
        <end position="379"/>
    </location>
</feature>
<feature type="compositionally biased region" description="Polar residues" evidence="1">
    <location>
        <begin position="955"/>
        <end position="968"/>
    </location>
</feature>
<reference evidence="3" key="1">
    <citation type="journal article" date="2020" name="Stud. Mycol.">
        <title>101 Dothideomycetes genomes: a test case for predicting lifestyles and emergence of pathogens.</title>
        <authorList>
            <person name="Haridas S."/>
            <person name="Albert R."/>
            <person name="Binder M."/>
            <person name="Bloem J."/>
            <person name="Labutti K."/>
            <person name="Salamov A."/>
            <person name="Andreopoulos B."/>
            <person name="Baker S."/>
            <person name="Barry K."/>
            <person name="Bills G."/>
            <person name="Bluhm B."/>
            <person name="Cannon C."/>
            <person name="Castanera R."/>
            <person name="Culley D."/>
            <person name="Daum C."/>
            <person name="Ezra D."/>
            <person name="Gonzalez J."/>
            <person name="Henrissat B."/>
            <person name="Kuo A."/>
            <person name="Liang C."/>
            <person name="Lipzen A."/>
            <person name="Lutzoni F."/>
            <person name="Magnuson J."/>
            <person name="Mondo S."/>
            <person name="Nolan M."/>
            <person name="Ohm R."/>
            <person name="Pangilinan J."/>
            <person name="Park H.-J."/>
            <person name="Ramirez L."/>
            <person name="Alfaro M."/>
            <person name="Sun H."/>
            <person name="Tritt A."/>
            <person name="Yoshinaga Y."/>
            <person name="Zwiers L.-H."/>
            <person name="Turgeon B."/>
            <person name="Goodwin S."/>
            <person name="Spatafora J."/>
            <person name="Crous P."/>
            <person name="Grigoriev I."/>
        </authorList>
    </citation>
    <scope>NUCLEOTIDE SEQUENCE</scope>
    <source>
        <strain evidence="3">CBS 116435</strain>
    </source>
</reference>
<gene>
    <name evidence="3" type="ORF">K431DRAFT_284522</name>
</gene>
<feature type="compositionally biased region" description="Polar residues" evidence="1">
    <location>
        <begin position="859"/>
        <end position="870"/>
    </location>
</feature>
<keyword evidence="2" id="KW-0472">Membrane</keyword>
<feature type="compositionally biased region" description="Polar residues" evidence="1">
    <location>
        <begin position="780"/>
        <end position="803"/>
    </location>
</feature>
<feature type="compositionally biased region" description="Basic and acidic residues" evidence="1">
    <location>
        <begin position="134"/>
        <end position="144"/>
    </location>
</feature>
<feature type="compositionally biased region" description="Polar residues" evidence="1">
    <location>
        <begin position="35"/>
        <end position="45"/>
    </location>
</feature>
<dbReference type="OrthoDB" id="5402622at2759"/>
<organism evidence="3 4">
    <name type="scientific">Polychaeton citri CBS 116435</name>
    <dbReference type="NCBI Taxonomy" id="1314669"/>
    <lineage>
        <taxon>Eukaryota</taxon>
        <taxon>Fungi</taxon>
        <taxon>Dikarya</taxon>
        <taxon>Ascomycota</taxon>
        <taxon>Pezizomycotina</taxon>
        <taxon>Dothideomycetes</taxon>
        <taxon>Dothideomycetidae</taxon>
        <taxon>Capnodiales</taxon>
        <taxon>Capnodiaceae</taxon>
        <taxon>Polychaeton</taxon>
    </lineage>
</organism>
<dbReference type="InterPro" id="IPR038769">
    <property type="entry name" value="MTC4"/>
</dbReference>
<feature type="compositionally biased region" description="Polar residues" evidence="1">
    <location>
        <begin position="1"/>
        <end position="18"/>
    </location>
</feature>
<feature type="region of interest" description="Disordered" evidence="1">
    <location>
        <begin position="711"/>
        <end position="803"/>
    </location>
</feature>
<feature type="compositionally biased region" description="Basic and acidic residues" evidence="1">
    <location>
        <begin position="87"/>
        <end position="97"/>
    </location>
</feature>
<feature type="region of interest" description="Disordered" evidence="1">
    <location>
        <begin position="1"/>
        <end position="188"/>
    </location>
</feature>
<feature type="compositionally biased region" description="Polar residues" evidence="1">
    <location>
        <begin position="145"/>
        <end position="163"/>
    </location>
</feature>
<feature type="compositionally biased region" description="Polar residues" evidence="1">
    <location>
        <begin position="355"/>
        <end position="365"/>
    </location>
</feature>